<feature type="transmembrane region" description="Helical" evidence="7">
    <location>
        <begin position="277"/>
        <end position="300"/>
    </location>
</feature>
<dbReference type="PANTHER" id="PTHR24221">
    <property type="entry name" value="ATP-BINDING CASSETTE SUB-FAMILY B"/>
    <property type="match status" value="1"/>
</dbReference>
<dbReference type="Pfam" id="PF00664">
    <property type="entry name" value="ABC_membrane"/>
    <property type="match status" value="1"/>
</dbReference>
<evidence type="ECO:0000256" key="6">
    <source>
        <dbReference type="ARBA" id="ARBA00023136"/>
    </source>
</evidence>
<dbReference type="InterPro" id="IPR027417">
    <property type="entry name" value="P-loop_NTPase"/>
</dbReference>
<dbReference type="PROSITE" id="PS50990">
    <property type="entry name" value="PEPTIDASE_C39"/>
    <property type="match status" value="1"/>
</dbReference>
<dbReference type="InterPro" id="IPR005074">
    <property type="entry name" value="Peptidase_C39"/>
</dbReference>
<name>A0ABU4S023_9GAMM</name>
<dbReference type="EMBL" id="JAXAFO010000025">
    <property type="protein sequence ID" value="MDX6850462.1"/>
    <property type="molecule type" value="Genomic_DNA"/>
</dbReference>
<dbReference type="Gene3D" id="1.20.1560.10">
    <property type="entry name" value="ABC transporter type 1, transmembrane domain"/>
    <property type="match status" value="1"/>
</dbReference>
<sequence length="690" mass="76566">MNFISFSVGKSLPVILQEEYAECGLICLCMISGFHGRHYDLASLRQSHNIGRQGMSLVELMDVGESMGLNCRPVKAGLDDIRALKLPAIAHWRMEHFVVIKSVQRNRVIIHNPSSGEVSCTFDSFSKAYTGVAVEVLPSSSFAKKDDRKKVGLKSFWSGLVGLRSSMVQVFSVSIVFQLLALLSPLMIQFVVDGGIGSGDSGLLVSIAVGFFLLLLLQVAVEAIRDFCVLKMSSDLNMQMASNLFQHLMKLPFSFFESRKVGDIISRFSSMDEVRLVLSKSLVSSLVDGVMAVMIVVAMFLYSFELSLVVLSAFSLFVIIRLSLHNRYLECCKKRILSKAQLDSTLIESVRASLVIKLNQLEPLRNQLWRGKLSMLVNSDIRVNQWGMLFNAIKVVIYGAENILVAAIGAIFVIQEVMSLGMFFAFFAYKARLIQALDRMFNELLNIKTLRLHFARLGDIVLEAPDVSLMKDTGLDNNEVSTWEIEVSGLTYSYQKDVCVIEDLNFSVGEGESVAIVGPSGSGKSTLLKCMLGLLEPKKGSVRLGGRSISSISKYRSYVSSVMQDDQLLSGSIADNIANFSPRIDMELVEHVARVAMIHDEIKLMPMGYRTRIGDMGNSLSGGQKQRVVLARALYKKPKILYLDEATSHLDEKTEKEISKNIAKLDITRIIVAHRQETISSADRIVSISR</sequence>
<keyword evidence="12" id="KW-1185">Reference proteome</keyword>
<dbReference type="InterPro" id="IPR039421">
    <property type="entry name" value="Type_1_exporter"/>
</dbReference>
<evidence type="ECO:0000313" key="11">
    <source>
        <dbReference type="EMBL" id="MDX6850462.1"/>
    </source>
</evidence>
<evidence type="ECO:0000256" key="5">
    <source>
        <dbReference type="ARBA" id="ARBA00022989"/>
    </source>
</evidence>
<feature type="transmembrane region" description="Helical" evidence="7">
    <location>
        <begin position="203"/>
        <end position="224"/>
    </location>
</feature>
<feature type="domain" description="ABC transporter" evidence="8">
    <location>
        <begin position="485"/>
        <end position="690"/>
    </location>
</feature>
<accession>A0ABU4S023</accession>
<dbReference type="Pfam" id="PF03412">
    <property type="entry name" value="Peptidase_C39"/>
    <property type="match status" value="1"/>
</dbReference>
<dbReference type="InterPro" id="IPR011527">
    <property type="entry name" value="ABC1_TM_dom"/>
</dbReference>
<protein>
    <submittedName>
        <fullName evidence="11">Peptidase domain-containing ABC transporter</fullName>
    </submittedName>
</protein>
<evidence type="ECO:0000259" key="9">
    <source>
        <dbReference type="PROSITE" id="PS50929"/>
    </source>
</evidence>
<dbReference type="InterPro" id="IPR003593">
    <property type="entry name" value="AAA+_ATPase"/>
</dbReference>
<comment type="subcellular location">
    <subcellularLocation>
        <location evidence="1">Cell membrane</location>
        <topology evidence="1">Multi-pass membrane protein</topology>
    </subcellularLocation>
</comment>
<gene>
    <name evidence="11" type="ORF">SCD92_13910</name>
</gene>
<dbReference type="CDD" id="cd18567">
    <property type="entry name" value="ABC_6TM_CvaB_RaxB_like"/>
    <property type="match status" value="1"/>
</dbReference>
<dbReference type="PROSITE" id="PS50929">
    <property type="entry name" value="ABC_TM1F"/>
    <property type="match status" value="1"/>
</dbReference>
<feature type="domain" description="ABC transmembrane type-1" evidence="9">
    <location>
        <begin position="170"/>
        <end position="449"/>
    </location>
</feature>
<dbReference type="SMART" id="SM00382">
    <property type="entry name" value="AAA"/>
    <property type="match status" value="1"/>
</dbReference>
<keyword evidence="2 7" id="KW-0812">Transmembrane</keyword>
<dbReference type="PANTHER" id="PTHR24221:SF606">
    <property type="entry name" value="COLICIN V SECRETION-PROCESSING ATP-BINDING PROTEIN"/>
    <property type="match status" value="1"/>
</dbReference>
<evidence type="ECO:0000313" key="12">
    <source>
        <dbReference type="Proteomes" id="UP001273505"/>
    </source>
</evidence>
<dbReference type="InterPro" id="IPR036640">
    <property type="entry name" value="ABC1_TM_sf"/>
</dbReference>
<feature type="domain" description="Peptidase C39" evidence="10">
    <location>
        <begin position="17"/>
        <end position="136"/>
    </location>
</feature>
<feature type="transmembrane region" description="Helical" evidence="7">
    <location>
        <begin position="170"/>
        <end position="191"/>
    </location>
</feature>
<organism evidence="11 12">
    <name type="scientific">Gilvimarinus gilvus</name>
    <dbReference type="NCBI Taxonomy" id="3058038"/>
    <lineage>
        <taxon>Bacteria</taxon>
        <taxon>Pseudomonadati</taxon>
        <taxon>Pseudomonadota</taxon>
        <taxon>Gammaproteobacteria</taxon>
        <taxon>Cellvibrionales</taxon>
        <taxon>Cellvibrionaceae</taxon>
        <taxon>Gilvimarinus</taxon>
    </lineage>
</organism>
<evidence type="ECO:0000259" key="8">
    <source>
        <dbReference type="PROSITE" id="PS50893"/>
    </source>
</evidence>
<dbReference type="SUPFAM" id="SSF52540">
    <property type="entry name" value="P-loop containing nucleoside triphosphate hydrolases"/>
    <property type="match status" value="1"/>
</dbReference>
<dbReference type="Proteomes" id="UP001273505">
    <property type="component" value="Unassembled WGS sequence"/>
</dbReference>
<proteinExistence type="predicted"/>
<reference evidence="11 12" key="1">
    <citation type="submission" date="2023-11" db="EMBL/GenBank/DDBJ databases">
        <title>Gilvimarinus fulvus sp. nov., isolated from the surface of Kelp.</title>
        <authorList>
            <person name="Sun Y.Y."/>
            <person name="Gong Y."/>
            <person name="Du Z.J."/>
        </authorList>
    </citation>
    <scope>NUCLEOTIDE SEQUENCE [LARGE SCALE GENOMIC DNA]</scope>
    <source>
        <strain evidence="11 12">SDUM040013</strain>
    </source>
</reference>
<comment type="caution">
    <text evidence="11">The sequence shown here is derived from an EMBL/GenBank/DDBJ whole genome shotgun (WGS) entry which is preliminary data.</text>
</comment>
<evidence type="ECO:0000256" key="2">
    <source>
        <dbReference type="ARBA" id="ARBA00022692"/>
    </source>
</evidence>
<dbReference type="RefSeq" id="WP_302722212.1">
    <property type="nucleotide sequence ID" value="NZ_JAULRU010000514.1"/>
</dbReference>
<dbReference type="PROSITE" id="PS50893">
    <property type="entry name" value="ABC_TRANSPORTER_2"/>
    <property type="match status" value="1"/>
</dbReference>
<feature type="transmembrane region" description="Helical" evidence="7">
    <location>
        <begin position="306"/>
        <end position="324"/>
    </location>
</feature>
<dbReference type="InterPro" id="IPR017871">
    <property type="entry name" value="ABC_transporter-like_CS"/>
</dbReference>
<dbReference type="SUPFAM" id="SSF90123">
    <property type="entry name" value="ABC transporter transmembrane region"/>
    <property type="match status" value="1"/>
</dbReference>
<keyword evidence="4" id="KW-0067">ATP-binding</keyword>
<keyword evidence="5 7" id="KW-1133">Transmembrane helix</keyword>
<evidence type="ECO:0000256" key="3">
    <source>
        <dbReference type="ARBA" id="ARBA00022741"/>
    </source>
</evidence>
<evidence type="ECO:0000256" key="7">
    <source>
        <dbReference type="SAM" id="Phobius"/>
    </source>
</evidence>
<dbReference type="InterPro" id="IPR003439">
    <property type="entry name" value="ABC_transporter-like_ATP-bd"/>
</dbReference>
<evidence type="ECO:0000256" key="1">
    <source>
        <dbReference type="ARBA" id="ARBA00004651"/>
    </source>
</evidence>
<dbReference type="PROSITE" id="PS00211">
    <property type="entry name" value="ABC_TRANSPORTER_1"/>
    <property type="match status" value="1"/>
</dbReference>
<dbReference type="Pfam" id="PF00005">
    <property type="entry name" value="ABC_tran"/>
    <property type="match status" value="1"/>
</dbReference>
<feature type="transmembrane region" description="Helical" evidence="7">
    <location>
        <begin position="403"/>
        <end position="429"/>
    </location>
</feature>
<dbReference type="Gene3D" id="3.90.70.10">
    <property type="entry name" value="Cysteine proteinases"/>
    <property type="match status" value="1"/>
</dbReference>
<keyword evidence="3" id="KW-0547">Nucleotide-binding</keyword>
<evidence type="ECO:0000256" key="4">
    <source>
        <dbReference type="ARBA" id="ARBA00022840"/>
    </source>
</evidence>
<keyword evidence="6 7" id="KW-0472">Membrane</keyword>
<evidence type="ECO:0000259" key="10">
    <source>
        <dbReference type="PROSITE" id="PS50990"/>
    </source>
</evidence>
<dbReference type="Gene3D" id="3.40.50.300">
    <property type="entry name" value="P-loop containing nucleotide triphosphate hydrolases"/>
    <property type="match status" value="1"/>
</dbReference>